<dbReference type="Gene3D" id="3.10.310.40">
    <property type="match status" value="1"/>
</dbReference>
<evidence type="ECO:0000256" key="11">
    <source>
        <dbReference type="ARBA" id="ARBA00023146"/>
    </source>
</evidence>
<dbReference type="Gene3D" id="2.40.30.130">
    <property type="match status" value="1"/>
</dbReference>
<dbReference type="NCBIfam" id="TIGR00344">
    <property type="entry name" value="alaS"/>
    <property type="match status" value="1"/>
</dbReference>
<organism evidence="15 16">
    <name type="scientific">Profundibacter amoris</name>
    <dbReference type="NCBI Taxonomy" id="2171755"/>
    <lineage>
        <taxon>Bacteria</taxon>
        <taxon>Pseudomonadati</taxon>
        <taxon>Pseudomonadota</taxon>
        <taxon>Alphaproteobacteria</taxon>
        <taxon>Rhodobacterales</taxon>
        <taxon>Paracoccaceae</taxon>
        <taxon>Profundibacter</taxon>
    </lineage>
</organism>
<keyword evidence="10 12" id="KW-0648">Protein biosynthesis</keyword>
<evidence type="ECO:0000256" key="3">
    <source>
        <dbReference type="ARBA" id="ARBA00022555"/>
    </source>
</evidence>
<dbReference type="KEGG" id="pamo:BAR1_06600"/>
<feature type="binding site" evidence="12">
    <location>
        <position position="563"/>
    </location>
    <ligand>
        <name>Zn(2+)</name>
        <dbReference type="ChEBI" id="CHEBI:29105"/>
    </ligand>
</feature>
<dbReference type="SUPFAM" id="SSF55186">
    <property type="entry name" value="ThrRS/AlaRS common domain"/>
    <property type="match status" value="1"/>
</dbReference>
<sequence>MRSLNDIRSTFLNYYGKQGHEIVPSSPLVPRNDPTLMFANSGMVQFKNLFTGVETREYKRAASAQKCVRAGGKHNDLDNVGYTARHHTFFEMLGNFSFGDYFKDEAIAFAWELITKELEIPAEKLLVTVYHTDDEAAAIWKKVAGISDDKIIRIPTSDNFWSMGATGPCGPCSEIFYDHGDHIWGGPPGTPEEDGDRFVEIWNLVFMQYEQHEDGSRTDLPNQSIDTGMGIERVAALLQGTNDNYATDLMRSLIEASAHATSTDPDGPGKTHHRVIADHLRSTSFLLADGVMPSNDGRGYVLRRIMRRAMRHAHLLGAKDPLMYKLVPELVKQMGAAYPELGQAQALIEETLHQEETRFKQTLDRGLKLLDDELAALPEGADLPGEAAFKLYDTYGFPLDLTQDALREKGRAVDTDGFDAAMQAQKEKARAAWAGTGESADAAIWFDLAQEHGATEFLGYDTEVAEGQILALVQDGKPVQSAKAGEQVQIVLNQTPFYAESGGQVGDSGVLKVDGGAAQITDTKKTADVFIHIAEVSEGELRVGQGAELEVDHARRGAIRANHSATHLLHEALRQALGDHVAQRGSLNAADRLRFDFSHGKALTEEQLQSVEAEVNEYIRQNTAVETRIMTPDDARGLGAQALFGEKYGDEVRVVSMGTQTGSGKGADKDTYSLELCGGTHVKQTGDIGLFALLGDSASSAGVRRIEALTGAAALDYLAGKERALAEVAGLLKAQASEVGTRVKALLDERKALQNEVAQLRRELAMAGGAGQGGAQDVKEINGIKFIAQVLSGVSGKDLRALIDEHKARIGSGAVLLIADTGGKAAVAAGVSDDLTDRISAVDIVKVAVAALGGIGGGGRPDMAQGGGKDVENAEAAIKAAEEILEG</sequence>
<keyword evidence="6 12" id="KW-0547">Nucleotide-binding</keyword>
<dbReference type="FunFam" id="2.40.30.130:FF:000001">
    <property type="entry name" value="Alanine--tRNA ligase"/>
    <property type="match status" value="1"/>
</dbReference>
<dbReference type="GO" id="GO:0002161">
    <property type="term" value="F:aminoacyl-tRNA deacylase activity"/>
    <property type="evidence" value="ECO:0007669"/>
    <property type="project" value="TreeGrafter"/>
</dbReference>
<dbReference type="CDD" id="cd00673">
    <property type="entry name" value="AlaRS_core"/>
    <property type="match status" value="1"/>
</dbReference>
<keyword evidence="13" id="KW-0175">Coiled coil</keyword>
<comment type="subcellular location">
    <subcellularLocation>
        <location evidence="1 12">Cytoplasm</location>
    </subcellularLocation>
</comment>
<dbReference type="SUPFAM" id="SSF55681">
    <property type="entry name" value="Class II aaRS and biotin synthetases"/>
    <property type="match status" value="1"/>
</dbReference>
<feature type="coiled-coil region" evidence="13">
    <location>
        <begin position="601"/>
        <end position="628"/>
    </location>
</feature>
<evidence type="ECO:0000256" key="2">
    <source>
        <dbReference type="ARBA" id="ARBA00008226"/>
    </source>
</evidence>
<evidence type="ECO:0000256" key="7">
    <source>
        <dbReference type="ARBA" id="ARBA00022833"/>
    </source>
</evidence>
<dbReference type="InterPro" id="IPR045864">
    <property type="entry name" value="aa-tRNA-synth_II/BPL/LPL"/>
</dbReference>
<dbReference type="InterPro" id="IPR002318">
    <property type="entry name" value="Ala-tRNA-lgiase_IIc"/>
</dbReference>
<dbReference type="GO" id="GO:0006419">
    <property type="term" value="P:alanyl-tRNA aminoacylation"/>
    <property type="evidence" value="ECO:0007669"/>
    <property type="project" value="UniProtKB-UniRule"/>
</dbReference>
<evidence type="ECO:0000259" key="14">
    <source>
        <dbReference type="PROSITE" id="PS50860"/>
    </source>
</evidence>
<dbReference type="Gene3D" id="3.30.930.10">
    <property type="entry name" value="Bira Bifunctional Protein, Domain 2"/>
    <property type="match status" value="1"/>
</dbReference>
<dbReference type="Proteomes" id="UP000261704">
    <property type="component" value="Chromosome"/>
</dbReference>
<feature type="domain" description="Alanyl-transfer RNA synthetases family profile" evidence="14">
    <location>
        <begin position="2"/>
        <end position="720"/>
    </location>
</feature>
<proteinExistence type="inferred from homology"/>
<accession>A0A347UFK0</accession>
<keyword evidence="12" id="KW-0963">Cytoplasm</keyword>
<dbReference type="SMART" id="SM00863">
    <property type="entry name" value="tRNA_SAD"/>
    <property type="match status" value="1"/>
</dbReference>
<keyword evidence="7 12" id="KW-0862">Zinc</keyword>
<comment type="function">
    <text evidence="12">Catalyzes the attachment of alanine to tRNA(Ala) in a two-step reaction: alanine is first activated by ATP to form Ala-AMP and then transferred to the acceptor end of tRNA(Ala). Also edits incorrectly charged Ser-tRNA(Ala) and Gly-tRNA(Ala) via its editing domain.</text>
</comment>
<dbReference type="GO" id="GO:0004813">
    <property type="term" value="F:alanine-tRNA ligase activity"/>
    <property type="evidence" value="ECO:0007669"/>
    <property type="project" value="UniProtKB-UniRule"/>
</dbReference>
<evidence type="ECO:0000256" key="8">
    <source>
        <dbReference type="ARBA" id="ARBA00022840"/>
    </source>
</evidence>
<dbReference type="Pfam" id="PF07973">
    <property type="entry name" value="tRNA_SAD"/>
    <property type="match status" value="1"/>
</dbReference>
<dbReference type="EMBL" id="CP032125">
    <property type="protein sequence ID" value="AXX97628.1"/>
    <property type="molecule type" value="Genomic_DNA"/>
</dbReference>
<dbReference type="InterPro" id="IPR050058">
    <property type="entry name" value="Ala-tRNA_ligase"/>
</dbReference>
<dbReference type="AlphaFoldDB" id="A0A347UFK0"/>
<evidence type="ECO:0000256" key="4">
    <source>
        <dbReference type="ARBA" id="ARBA00022598"/>
    </source>
</evidence>
<dbReference type="GO" id="GO:0008270">
    <property type="term" value="F:zinc ion binding"/>
    <property type="evidence" value="ECO:0007669"/>
    <property type="project" value="UniProtKB-UniRule"/>
</dbReference>
<dbReference type="GO" id="GO:0045892">
    <property type="term" value="P:negative regulation of DNA-templated transcription"/>
    <property type="evidence" value="ECO:0007669"/>
    <property type="project" value="TreeGrafter"/>
</dbReference>
<evidence type="ECO:0000256" key="13">
    <source>
        <dbReference type="SAM" id="Coils"/>
    </source>
</evidence>
<dbReference type="PANTHER" id="PTHR11777:SF9">
    <property type="entry name" value="ALANINE--TRNA LIGASE, CYTOPLASMIC"/>
    <property type="match status" value="1"/>
</dbReference>
<name>A0A347UFK0_9RHOB</name>
<keyword evidence="4 12" id="KW-0436">Ligase</keyword>
<evidence type="ECO:0000256" key="10">
    <source>
        <dbReference type="ARBA" id="ARBA00022917"/>
    </source>
</evidence>
<dbReference type="FunFam" id="3.30.930.10:FF:000004">
    <property type="entry name" value="Alanine--tRNA ligase"/>
    <property type="match status" value="1"/>
</dbReference>
<dbReference type="PRINTS" id="PR00980">
    <property type="entry name" value="TRNASYNTHALA"/>
</dbReference>
<dbReference type="SUPFAM" id="SSF101353">
    <property type="entry name" value="Putative anticodon-binding domain of alanyl-tRNA synthetase (AlaRS)"/>
    <property type="match status" value="1"/>
</dbReference>
<evidence type="ECO:0000313" key="16">
    <source>
        <dbReference type="Proteomes" id="UP000261704"/>
    </source>
</evidence>
<feature type="binding site" evidence="12">
    <location>
        <position position="567"/>
    </location>
    <ligand>
        <name>Zn(2+)</name>
        <dbReference type="ChEBI" id="CHEBI:29105"/>
    </ligand>
</feature>
<evidence type="ECO:0000313" key="15">
    <source>
        <dbReference type="EMBL" id="AXX97628.1"/>
    </source>
</evidence>
<feature type="binding site" evidence="12">
    <location>
        <position position="681"/>
    </location>
    <ligand>
        <name>Zn(2+)</name>
        <dbReference type="ChEBI" id="CHEBI:29105"/>
    </ligand>
</feature>
<dbReference type="InterPro" id="IPR009000">
    <property type="entry name" value="Transl_B-barrel_sf"/>
</dbReference>
<feature type="coiled-coil region" evidence="13">
    <location>
        <begin position="736"/>
        <end position="770"/>
    </location>
</feature>
<dbReference type="InterPro" id="IPR018162">
    <property type="entry name" value="Ala-tRNA-ligase_IIc_anticod-bd"/>
</dbReference>
<dbReference type="FunFam" id="3.10.310.40:FF:000001">
    <property type="entry name" value="Alanine--tRNA ligase"/>
    <property type="match status" value="1"/>
</dbReference>
<dbReference type="Pfam" id="PF01411">
    <property type="entry name" value="tRNA-synt_2c"/>
    <property type="match status" value="1"/>
</dbReference>
<reference evidence="15 16" key="1">
    <citation type="submission" date="2018-09" db="EMBL/GenBank/DDBJ databases">
        <title>Profundibacter amoris BAR1 gen. nov., sp. nov., a new member of the Roseobacter clade isolated at Lokis Castle Vent Field on the Arctic Mid-Oceanic Ridge.</title>
        <authorList>
            <person name="Le Moine Bauer S."/>
            <person name="Sjoeberg A.G."/>
            <person name="L'Haridon S."/>
            <person name="Stokke R."/>
            <person name="Roalkvam I."/>
            <person name="Steen I.H."/>
            <person name="Dahle H."/>
        </authorList>
    </citation>
    <scope>NUCLEOTIDE SEQUENCE [LARGE SCALE GENOMIC DNA]</scope>
    <source>
        <strain evidence="15 16">BAR1</strain>
    </source>
</reference>
<dbReference type="Pfam" id="PF02272">
    <property type="entry name" value="DHHA1"/>
    <property type="match status" value="1"/>
</dbReference>
<evidence type="ECO:0000256" key="5">
    <source>
        <dbReference type="ARBA" id="ARBA00022723"/>
    </source>
</evidence>
<dbReference type="RefSeq" id="WP_118942285.1">
    <property type="nucleotide sequence ID" value="NZ_CP032125.1"/>
</dbReference>
<keyword evidence="5 12" id="KW-0479">Metal-binding</keyword>
<dbReference type="Gene3D" id="3.30.54.20">
    <property type="match status" value="1"/>
</dbReference>
<dbReference type="HAMAP" id="MF_00036_B">
    <property type="entry name" value="Ala_tRNA_synth_B"/>
    <property type="match status" value="1"/>
</dbReference>
<evidence type="ECO:0000256" key="6">
    <source>
        <dbReference type="ARBA" id="ARBA00022741"/>
    </source>
</evidence>
<comment type="domain">
    <text evidence="12">Consists of three domains; the N-terminal catalytic domain, the editing domain and the C-terminal C-Ala domain. The editing domain removes incorrectly charged amino acids, while the C-Ala domain, along with tRNA(Ala), serves as a bridge to cooperatively bring together the editing and aminoacylation centers thus stimulating deacylation of misacylated tRNAs.</text>
</comment>
<dbReference type="GO" id="GO:0005524">
    <property type="term" value="F:ATP binding"/>
    <property type="evidence" value="ECO:0007669"/>
    <property type="project" value="UniProtKB-UniRule"/>
</dbReference>
<dbReference type="InterPro" id="IPR018163">
    <property type="entry name" value="Thr/Ala-tRNA-synth_IIc_edit"/>
</dbReference>
<evidence type="ECO:0000256" key="9">
    <source>
        <dbReference type="ARBA" id="ARBA00022884"/>
    </source>
</evidence>
<protein>
    <recommendedName>
        <fullName evidence="12">Alanine--tRNA ligase</fullName>
        <ecNumber evidence="12">6.1.1.7</ecNumber>
    </recommendedName>
    <alternativeName>
        <fullName evidence="12">Alanyl-tRNA synthetase</fullName>
        <shortName evidence="12">AlaRS</shortName>
    </alternativeName>
</protein>
<evidence type="ECO:0000256" key="1">
    <source>
        <dbReference type="ARBA" id="ARBA00004496"/>
    </source>
</evidence>
<keyword evidence="3 12" id="KW-0820">tRNA-binding</keyword>
<evidence type="ECO:0000256" key="12">
    <source>
        <dbReference type="HAMAP-Rule" id="MF_00036"/>
    </source>
</evidence>
<dbReference type="InterPro" id="IPR023033">
    <property type="entry name" value="Ala_tRNA_ligase_euk/bac"/>
</dbReference>
<dbReference type="FunFam" id="3.30.980.10:FF:000004">
    <property type="entry name" value="Alanine--tRNA ligase, cytoplasmic"/>
    <property type="match status" value="1"/>
</dbReference>
<dbReference type="GO" id="GO:0000049">
    <property type="term" value="F:tRNA binding"/>
    <property type="evidence" value="ECO:0007669"/>
    <property type="project" value="UniProtKB-KW"/>
</dbReference>
<comment type="cofactor">
    <cofactor evidence="12">
        <name>Zn(2+)</name>
        <dbReference type="ChEBI" id="CHEBI:29105"/>
    </cofactor>
    <text evidence="12">Binds 1 zinc ion per subunit.</text>
</comment>
<dbReference type="InterPro" id="IPR018165">
    <property type="entry name" value="Ala-tRNA-synth_IIc_core"/>
</dbReference>
<comment type="catalytic activity">
    <reaction evidence="12">
        <text>tRNA(Ala) + L-alanine + ATP = L-alanyl-tRNA(Ala) + AMP + diphosphate</text>
        <dbReference type="Rhea" id="RHEA:12540"/>
        <dbReference type="Rhea" id="RHEA-COMP:9657"/>
        <dbReference type="Rhea" id="RHEA-COMP:9923"/>
        <dbReference type="ChEBI" id="CHEBI:30616"/>
        <dbReference type="ChEBI" id="CHEBI:33019"/>
        <dbReference type="ChEBI" id="CHEBI:57972"/>
        <dbReference type="ChEBI" id="CHEBI:78442"/>
        <dbReference type="ChEBI" id="CHEBI:78497"/>
        <dbReference type="ChEBI" id="CHEBI:456215"/>
        <dbReference type="EC" id="6.1.1.7"/>
    </reaction>
</comment>
<dbReference type="Gene3D" id="6.10.250.550">
    <property type="match status" value="1"/>
</dbReference>
<keyword evidence="9 12" id="KW-0694">RNA-binding</keyword>
<dbReference type="SUPFAM" id="SSF50447">
    <property type="entry name" value="Translation proteins"/>
    <property type="match status" value="1"/>
</dbReference>
<keyword evidence="8 12" id="KW-0067">ATP-binding</keyword>
<comment type="similarity">
    <text evidence="2 12">Belongs to the class-II aminoacyl-tRNA synthetase family.</text>
</comment>
<gene>
    <name evidence="12" type="primary">alaS</name>
    <name evidence="15" type="ORF">BAR1_06600</name>
</gene>
<dbReference type="PANTHER" id="PTHR11777">
    <property type="entry name" value="ALANYL-TRNA SYNTHETASE"/>
    <property type="match status" value="1"/>
</dbReference>
<feature type="binding site" evidence="12">
    <location>
        <position position="677"/>
    </location>
    <ligand>
        <name>Zn(2+)</name>
        <dbReference type="ChEBI" id="CHEBI:29105"/>
    </ligand>
</feature>
<dbReference type="InterPro" id="IPR012947">
    <property type="entry name" value="tRNA_SAD"/>
</dbReference>
<dbReference type="OrthoDB" id="9803884at2"/>
<dbReference type="Gene3D" id="3.30.980.10">
    <property type="entry name" value="Threonyl-trna Synthetase, Chain A, domain 2"/>
    <property type="match status" value="1"/>
</dbReference>
<dbReference type="PROSITE" id="PS50860">
    <property type="entry name" value="AA_TRNA_LIGASE_II_ALA"/>
    <property type="match status" value="1"/>
</dbReference>
<keyword evidence="11 12" id="KW-0030">Aminoacyl-tRNA synthetase</keyword>
<keyword evidence="16" id="KW-1185">Reference proteome</keyword>
<dbReference type="FunFam" id="3.30.54.20:FF:000001">
    <property type="entry name" value="Alanine--tRNA ligase"/>
    <property type="match status" value="1"/>
</dbReference>
<dbReference type="EC" id="6.1.1.7" evidence="12"/>
<dbReference type="GO" id="GO:0005829">
    <property type="term" value="C:cytosol"/>
    <property type="evidence" value="ECO:0007669"/>
    <property type="project" value="TreeGrafter"/>
</dbReference>
<dbReference type="InterPro" id="IPR018164">
    <property type="entry name" value="Ala-tRNA-synth_IIc_N"/>
</dbReference>
<dbReference type="InterPro" id="IPR003156">
    <property type="entry name" value="DHHA1_dom"/>
</dbReference>